<accession>A0A0G1X8Y3</accession>
<proteinExistence type="predicted"/>
<evidence type="ECO:0000256" key="1">
    <source>
        <dbReference type="SAM" id="Phobius"/>
    </source>
</evidence>
<organism evidence="2 3">
    <name type="scientific">candidate division Kazan bacterium GW2011_GWB1_52_7</name>
    <dbReference type="NCBI Taxonomy" id="1620414"/>
    <lineage>
        <taxon>Bacteria</taxon>
        <taxon>Bacteria division Kazan-3B-28</taxon>
    </lineage>
</organism>
<sequence>MNKHSRKTTLKHTARRWAGVADWLRQRGKWLVHQLPDLLTKLDRRWIGGRKDNQDIGQLMIWTVALTVVLIVAGALTQFGVRDTIAHSQIKRVSAGLEAEKQELLTLTGQLSDRADIKQYVAEGDVIHLTQLLSQIKADHQLDFVTAVNAKGAILARVPVELGRGEQLFQTAYTGRQVAQGKPAAVVSEGRGFPMVVAAGYPLKRDGRVAGGIFAGYSLEDEHTVKFHNRYLRGSGTQVAFYTRRDGMQGSSFNDIKQRELVLAYFSSGSDWVQEGKSNTMVELRGQVYWVDNLVLPGLDSKSVSPGGVLVFVPLLPHWAAELLFVALVVLGMGLGLYWLARHRKGRGKHGRRPRLWELIAGLSLVIVIGLALAVQLYWVDNQRVVISEKPFTIYNSTLSLWPDQDLVSVGATKRVEIRLNAGGEAINVVQVVLNYDPNVMAVKEIWTDNSFVPEEAFLEKYIDNELGEVSIVAGLPAGSYSGSNGVVAGLLLQALAPGQCVLRFGDDTQVLASDGLGTNVLRTVTDGSYRVMEAAPVAGGSNDGNQPLSIFSSSHSNPERWSRDREISMSWPTGWGSGPFIYSLDQNPNGTSANGLVTDSSQVIIQAPGDGVWYFHLAALRFGKIGPTTHYKIKIDTAPPTAPLIRASATQARVGDVVRFEFFGYDAISGIEPGFYVQIDKGPLLPSLPYLYVPFTSRGEHTVLVRVFDNAGNLAETSQTLKITS</sequence>
<dbReference type="Gene3D" id="3.30.450.20">
    <property type="entry name" value="PAS domain"/>
    <property type="match status" value="1"/>
</dbReference>
<gene>
    <name evidence="2" type="ORF">VF00_C0001G0195</name>
</gene>
<dbReference type="InterPro" id="IPR029151">
    <property type="entry name" value="Sensor-like_sf"/>
</dbReference>
<keyword evidence="1" id="KW-1133">Transmembrane helix</keyword>
<keyword evidence="1" id="KW-0472">Membrane</keyword>
<feature type="transmembrane region" description="Helical" evidence="1">
    <location>
        <begin position="319"/>
        <end position="340"/>
    </location>
</feature>
<dbReference type="CDD" id="cd18773">
    <property type="entry name" value="PDC1_HK_sensor"/>
    <property type="match status" value="1"/>
</dbReference>
<reference evidence="2 3" key="1">
    <citation type="journal article" date="2015" name="Nature">
        <title>rRNA introns, odd ribosomes, and small enigmatic genomes across a large radiation of phyla.</title>
        <authorList>
            <person name="Brown C.T."/>
            <person name="Hug L.A."/>
            <person name="Thomas B.C."/>
            <person name="Sharon I."/>
            <person name="Castelle C.J."/>
            <person name="Singh A."/>
            <person name="Wilkins M.J."/>
            <person name="Williams K.H."/>
            <person name="Banfield J.F."/>
        </authorList>
    </citation>
    <scope>NUCLEOTIDE SEQUENCE [LARGE SCALE GENOMIC DNA]</scope>
</reference>
<dbReference type="AlphaFoldDB" id="A0A0G1X8Y3"/>
<feature type="transmembrane region" description="Helical" evidence="1">
    <location>
        <begin position="360"/>
        <end position="380"/>
    </location>
</feature>
<dbReference type="CDD" id="cd08547">
    <property type="entry name" value="Type_II_cohesin"/>
    <property type="match status" value="1"/>
</dbReference>
<evidence type="ECO:0000313" key="3">
    <source>
        <dbReference type="Proteomes" id="UP000034913"/>
    </source>
</evidence>
<dbReference type="Gene3D" id="2.60.40.680">
    <property type="match status" value="1"/>
</dbReference>
<dbReference type="Proteomes" id="UP000034913">
    <property type="component" value="Unassembled WGS sequence"/>
</dbReference>
<evidence type="ECO:0000313" key="2">
    <source>
        <dbReference type="EMBL" id="KKW27260.1"/>
    </source>
</evidence>
<protein>
    <submittedName>
        <fullName evidence="2">Uncharacterized protein</fullName>
    </submittedName>
</protein>
<dbReference type="EMBL" id="LCRB01000001">
    <property type="protein sequence ID" value="KKW27260.1"/>
    <property type="molecule type" value="Genomic_DNA"/>
</dbReference>
<comment type="caution">
    <text evidence="2">The sequence shown here is derived from an EMBL/GenBank/DDBJ whole genome shotgun (WGS) entry which is preliminary data.</text>
</comment>
<feature type="transmembrane region" description="Helical" evidence="1">
    <location>
        <begin position="59"/>
        <end position="81"/>
    </location>
</feature>
<name>A0A0G1X8Y3_UNCK3</name>
<keyword evidence="1" id="KW-0812">Transmembrane</keyword>
<dbReference type="SUPFAM" id="SSF103190">
    <property type="entry name" value="Sensory domain-like"/>
    <property type="match status" value="1"/>
</dbReference>